<keyword evidence="1" id="KW-0472">Membrane</keyword>
<comment type="caution">
    <text evidence="2">The sequence shown here is derived from an EMBL/GenBank/DDBJ whole genome shotgun (WGS) entry which is preliminary data.</text>
</comment>
<dbReference type="Proteomes" id="UP000660021">
    <property type="component" value="Unassembled WGS sequence"/>
</dbReference>
<feature type="transmembrane region" description="Helical" evidence="1">
    <location>
        <begin position="12"/>
        <end position="42"/>
    </location>
</feature>
<proteinExistence type="predicted"/>
<dbReference type="InterPro" id="IPR023804">
    <property type="entry name" value="DUF3792_TM"/>
</dbReference>
<evidence type="ECO:0000313" key="2">
    <source>
        <dbReference type="EMBL" id="MBC5731172.1"/>
    </source>
</evidence>
<dbReference type="NCBIfam" id="TIGR04086">
    <property type="entry name" value="TIGR04086_membr"/>
    <property type="match status" value="1"/>
</dbReference>
<keyword evidence="3" id="KW-1185">Reference proteome</keyword>
<reference evidence="2 3" key="1">
    <citation type="submission" date="2020-08" db="EMBL/GenBank/DDBJ databases">
        <title>Genome public.</title>
        <authorList>
            <person name="Liu C."/>
            <person name="Sun Q."/>
        </authorList>
    </citation>
    <scope>NUCLEOTIDE SEQUENCE [LARGE SCALE GENOMIC DNA]</scope>
    <source>
        <strain evidence="2 3">New-38</strain>
    </source>
</reference>
<dbReference type="Pfam" id="PF12670">
    <property type="entry name" value="DUF3792"/>
    <property type="match status" value="1"/>
</dbReference>
<dbReference type="RefSeq" id="WP_186963900.1">
    <property type="nucleotide sequence ID" value="NZ_JACOPR010000005.1"/>
</dbReference>
<dbReference type="EMBL" id="JACOPR010000005">
    <property type="protein sequence ID" value="MBC5731172.1"/>
    <property type="molecule type" value="Genomic_DNA"/>
</dbReference>
<accession>A0ABR7HUI8</accession>
<organism evidence="2 3">
    <name type="scientific">Pseudoflavonifractor hominis</name>
    <dbReference type="NCBI Taxonomy" id="2763059"/>
    <lineage>
        <taxon>Bacteria</taxon>
        <taxon>Bacillati</taxon>
        <taxon>Bacillota</taxon>
        <taxon>Clostridia</taxon>
        <taxon>Eubacteriales</taxon>
        <taxon>Oscillospiraceae</taxon>
        <taxon>Pseudoflavonifractor</taxon>
    </lineage>
</organism>
<gene>
    <name evidence="2" type="ORF">H8S34_10065</name>
</gene>
<sequence>MPKKEEGPKELWTRYAGGILLGGCIALGLCLLLLLAASAAIYLGALKESHMDRITLAACVLGTFLGALWAVKRCARRALPVGAGTGAVVLLLLLLVGSLAFHAQPLENGWVALALACLLGGCGAGLRSQLMTPRRKKRRK</sequence>
<keyword evidence="1" id="KW-0812">Transmembrane</keyword>
<feature type="transmembrane region" description="Helical" evidence="1">
    <location>
        <begin position="78"/>
        <end position="103"/>
    </location>
</feature>
<name>A0ABR7HUI8_9FIRM</name>
<protein>
    <submittedName>
        <fullName evidence="2">TIGR04086 family membrane protein</fullName>
    </submittedName>
</protein>
<evidence type="ECO:0000313" key="3">
    <source>
        <dbReference type="Proteomes" id="UP000660021"/>
    </source>
</evidence>
<feature type="transmembrane region" description="Helical" evidence="1">
    <location>
        <begin position="54"/>
        <end position="71"/>
    </location>
</feature>
<evidence type="ECO:0000256" key="1">
    <source>
        <dbReference type="SAM" id="Phobius"/>
    </source>
</evidence>
<keyword evidence="1" id="KW-1133">Transmembrane helix</keyword>
<feature type="transmembrane region" description="Helical" evidence="1">
    <location>
        <begin position="109"/>
        <end position="130"/>
    </location>
</feature>